<evidence type="ECO:0000313" key="2">
    <source>
        <dbReference type="Proteomes" id="UP000791440"/>
    </source>
</evidence>
<name>A0A922CF98_MANSE</name>
<evidence type="ECO:0000313" key="1">
    <source>
        <dbReference type="EMBL" id="KAG6444097.1"/>
    </source>
</evidence>
<gene>
    <name evidence="1" type="ORF">O3G_MSEX003198</name>
</gene>
<reference evidence="1" key="1">
    <citation type="journal article" date="2016" name="Insect Biochem. Mol. Biol.">
        <title>Multifaceted biological insights from a draft genome sequence of the tobacco hornworm moth, Manduca sexta.</title>
        <authorList>
            <person name="Kanost M.R."/>
            <person name="Arrese E.L."/>
            <person name="Cao X."/>
            <person name="Chen Y.R."/>
            <person name="Chellapilla S."/>
            <person name="Goldsmith M.R."/>
            <person name="Grosse-Wilde E."/>
            <person name="Heckel D.G."/>
            <person name="Herndon N."/>
            <person name="Jiang H."/>
            <person name="Papanicolaou A."/>
            <person name="Qu J."/>
            <person name="Soulages J.L."/>
            <person name="Vogel H."/>
            <person name="Walters J."/>
            <person name="Waterhouse R.M."/>
            <person name="Ahn S.J."/>
            <person name="Almeida F.C."/>
            <person name="An C."/>
            <person name="Aqrawi P."/>
            <person name="Bretschneider A."/>
            <person name="Bryant W.B."/>
            <person name="Bucks S."/>
            <person name="Chao H."/>
            <person name="Chevignon G."/>
            <person name="Christen J.M."/>
            <person name="Clarke D.F."/>
            <person name="Dittmer N.T."/>
            <person name="Ferguson L.C.F."/>
            <person name="Garavelou S."/>
            <person name="Gordon K.H.J."/>
            <person name="Gunaratna R.T."/>
            <person name="Han Y."/>
            <person name="Hauser F."/>
            <person name="He Y."/>
            <person name="Heidel-Fischer H."/>
            <person name="Hirsh A."/>
            <person name="Hu Y."/>
            <person name="Jiang H."/>
            <person name="Kalra D."/>
            <person name="Klinner C."/>
            <person name="Konig C."/>
            <person name="Kovar C."/>
            <person name="Kroll A.R."/>
            <person name="Kuwar S.S."/>
            <person name="Lee S.L."/>
            <person name="Lehman R."/>
            <person name="Li K."/>
            <person name="Li Z."/>
            <person name="Liang H."/>
            <person name="Lovelace S."/>
            <person name="Lu Z."/>
            <person name="Mansfield J.H."/>
            <person name="McCulloch K.J."/>
            <person name="Mathew T."/>
            <person name="Morton B."/>
            <person name="Muzny D.M."/>
            <person name="Neunemann D."/>
            <person name="Ongeri F."/>
            <person name="Pauchet Y."/>
            <person name="Pu L.L."/>
            <person name="Pyrousis I."/>
            <person name="Rao X.J."/>
            <person name="Redding A."/>
            <person name="Roesel C."/>
            <person name="Sanchez-Gracia A."/>
            <person name="Schaack S."/>
            <person name="Shukla A."/>
            <person name="Tetreau G."/>
            <person name="Wang Y."/>
            <person name="Xiong G.H."/>
            <person name="Traut W."/>
            <person name="Walsh T.K."/>
            <person name="Worley K.C."/>
            <person name="Wu D."/>
            <person name="Wu W."/>
            <person name="Wu Y.Q."/>
            <person name="Zhang X."/>
            <person name="Zou Z."/>
            <person name="Zucker H."/>
            <person name="Briscoe A.D."/>
            <person name="Burmester T."/>
            <person name="Clem R.J."/>
            <person name="Feyereisen R."/>
            <person name="Grimmelikhuijzen C.J.P."/>
            <person name="Hamodrakas S.J."/>
            <person name="Hansson B.S."/>
            <person name="Huguet E."/>
            <person name="Jermiin L.S."/>
            <person name="Lan Q."/>
            <person name="Lehman H.K."/>
            <person name="Lorenzen M."/>
            <person name="Merzendorfer H."/>
            <person name="Michalopoulos I."/>
            <person name="Morton D.B."/>
            <person name="Muthukrishnan S."/>
            <person name="Oakeshott J.G."/>
            <person name="Palmer W."/>
            <person name="Park Y."/>
            <person name="Passarelli A.L."/>
            <person name="Rozas J."/>
            <person name="Schwartz L.M."/>
            <person name="Smith W."/>
            <person name="Southgate A."/>
            <person name="Vilcinskas A."/>
            <person name="Vogt R."/>
            <person name="Wang P."/>
            <person name="Werren J."/>
            <person name="Yu X.Q."/>
            <person name="Zhou J.J."/>
            <person name="Brown S.J."/>
            <person name="Scherer S.E."/>
            <person name="Richards S."/>
            <person name="Blissard G.W."/>
        </authorList>
    </citation>
    <scope>NUCLEOTIDE SEQUENCE</scope>
</reference>
<reference evidence="1" key="2">
    <citation type="submission" date="2020-12" db="EMBL/GenBank/DDBJ databases">
        <authorList>
            <person name="Kanost M."/>
        </authorList>
    </citation>
    <scope>NUCLEOTIDE SEQUENCE</scope>
</reference>
<proteinExistence type="predicted"/>
<organism evidence="1 2">
    <name type="scientific">Manduca sexta</name>
    <name type="common">Tobacco hawkmoth</name>
    <name type="synonym">Tobacco hornworm</name>
    <dbReference type="NCBI Taxonomy" id="7130"/>
    <lineage>
        <taxon>Eukaryota</taxon>
        <taxon>Metazoa</taxon>
        <taxon>Ecdysozoa</taxon>
        <taxon>Arthropoda</taxon>
        <taxon>Hexapoda</taxon>
        <taxon>Insecta</taxon>
        <taxon>Pterygota</taxon>
        <taxon>Neoptera</taxon>
        <taxon>Endopterygota</taxon>
        <taxon>Lepidoptera</taxon>
        <taxon>Glossata</taxon>
        <taxon>Ditrysia</taxon>
        <taxon>Bombycoidea</taxon>
        <taxon>Sphingidae</taxon>
        <taxon>Sphinginae</taxon>
        <taxon>Sphingini</taxon>
        <taxon>Manduca</taxon>
    </lineage>
</organism>
<dbReference type="AlphaFoldDB" id="A0A922CF98"/>
<dbReference type="EMBL" id="JH668308">
    <property type="protein sequence ID" value="KAG6444097.1"/>
    <property type="molecule type" value="Genomic_DNA"/>
</dbReference>
<dbReference type="Proteomes" id="UP000791440">
    <property type="component" value="Unassembled WGS sequence"/>
</dbReference>
<sequence>MYSSVNGVRNHCKLCSTSYVLVLLQITYLKSMLTKDFVNDVNSRNGLNSKYFIIVKKDDDNDYNKIDQVDQNHNGAYYLIFDKNLKPVQRRFRDLKKDREERKQAELLKTQQERKVKEITEFIKDHQMTTNFLYDEVQRIKRQRQVKDDLRRMVEYLEKPGKGDMRLKVLKCYYQARKEEPLSRDIWGLETNNLVINVLKDPYNYGYIN</sequence>
<comment type="caution">
    <text evidence="1">The sequence shown here is derived from an EMBL/GenBank/DDBJ whole genome shotgun (WGS) entry which is preliminary data.</text>
</comment>
<accession>A0A922CF98</accession>
<protein>
    <submittedName>
        <fullName evidence="1">Uncharacterized protein</fullName>
    </submittedName>
</protein>
<keyword evidence="2" id="KW-1185">Reference proteome</keyword>